<protein>
    <submittedName>
        <fullName evidence="2">Uncharacterized protein</fullName>
    </submittedName>
</protein>
<sequence>MRSLAPIIVAALFGLQVSAQTTYYTLLFSLASAGSQYGVTSFESTMIAPAVSTGSGSHSAWPGLEPESESFVYQNVLIDSGNHWYFFTEYCCSPNVDYAPQLTYPGDSIKSVFDLDTSTGEWTNTWSRTPGSTGSAAGETAGATVSTNSFPSENILSQAVFAIELQNSAAWDFGAVVWSDITITANTTDTTWCTSPETFGSFQYSMSSPVATVSGSSSTCFVASLIFENP</sequence>
<gene>
    <name evidence="2" type="ORF">BP6252_10612</name>
</gene>
<organism evidence="2 3">
    <name type="scientific">Coleophoma cylindrospora</name>
    <dbReference type="NCBI Taxonomy" id="1849047"/>
    <lineage>
        <taxon>Eukaryota</taxon>
        <taxon>Fungi</taxon>
        <taxon>Dikarya</taxon>
        <taxon>Ascomycota</taxon>
        <taxon>Pezizomycotina</taxon>
        <taxon>Leotiomycetes</taxon>
        <taxon>Helotiales</taxon>
        <taxon>Dermateaceae</taxon>
        <taxon>Coleophoma</taxon>
    </lineage>
</organism>
<dbReference type="AlphaFoldDB" id="A0A3D8QTE7"/>
<proteinExistence type="predicted"/>
<reference evidence="2 3" key="1">
    <citation type="journal article" date="2018" name="IMA Fungus">
        <title>IMA Genome-F 9: Draft genome sequence of Annulohypoxylon stygium, Aspergillus mulundensis, Berkeleyomyces basicola (syn. Thielaviopsis basicola), Ceratocystis smalleyi, two Cercospora beticola strains, Coleophoma cylindrospora, Fusarium fracticaudum, Phialophora cf. hyalina, and Morchella septimelata.</title>
        <authorList>
            <person name="Wingfield B.D."/>
            <person name="Bills G.F."/>
            <person name="Dong Y."/>
            <person name="Huang W."/>
            <person name="Nel W.J."/>
            <person name="Swalarsk-Parry B.S."/>
            <person name="Vaghefi N."/>
            <person name="Wilken P.M."/>
            <person name="An Z."/>
            <person name="de Beer Z.W."/>
            <person name="De Vos L."/>
            <person name="Chen L."/>
            <person name="Duong T.A."/>
            <person name="Gao Y."/>
            <person name="Hammerbacher A."/>
            <person name="Kikkert J.R."/>
            <person name="Li Y."/>
            <person name="Li H."/>
            <person name="Li K."/>
            <person name="Li Q."/>
            <person name="Liu X."/>
            <person name="Ma X."/>
            <person name="Naidoo K."/>
            <person name="Pethybridge S.J."/>
            <person name="Sun J."/>
            <person name="Steenkamp E.T."/>
            <person name="van der Nest M.A."/>
            <person name="van Wyk S."/>
            <person name="Wingfield M.J."/>
            <person name="Xiong C."/>
            <person name="Yue Q."/>
            <person name="Zhang X."/>
        </authorList>
    </citation>
    <scope>NUCLEOTIDE SEQUENCE [LARGE SCALE GENOMIC DNA]</scope>
    <source>
        <strain evidence="2 3">BP6252</strain>
    </source>
</reference>
<keyword evidence="1" id="KW-0732">Signal</keyword>
<name>A0A3D8QTE7_9HELO</name>
<keyword evidence="3" id="KW-1185">Reference proteome</keyword>
<dbReference type="EMBL" id="PDLM01000012">
    <property type="protein sequence ID" value="RDW64961.1"/>
    <property type="molecule type" value="Genomic_DNA"/>
</dbReference>
<dbReference type="OrthoDB" id="3360643at2759"/>
<comment type="caution">
    <text evidence="2">The sequence shown here is derived from an EMBL/GenBank/DDBJ whole genome shotgun (WGS) entry which is preliminary data.</text>
</comment>
<feature type="chain" id="PRO_5017830726" evidence="1">
    <location>
        <begin position="20"/>
        <end position="230"/>
    </location>
</feature>
<evidence type="ECO:0000313" key="3">
    <source>
        <dbReference type="Proteomes" id="UP000256645"/>
    </source>
</evidence>
<dbReference type="Proteomes" id="UP000256645">
    <property type="component" value="Unassembled WGS sequence"/>
</dbReference>
<evidence type="ECO:0000313" key="2">
    <source>
        <dbReference type="EMBL" id="RDW64961.1"/>
    </source>
</evidence>
<accession>A0A3D8QTE7</accession>
<feature type="signal peptide" evidence="1">
    <location>
        <begin position="1"/>
        <end position="19"/>
    </location>
</feature>
<evidence type="ECO:0000256" key="1">
    <source>
        <dbReference type="SAM" id="SignalP"/>
    </source>
</evidence>
<dbReference type="STRING" id="1849047.A0A3D8QTE7"/>